<dbReference type="Pfam" id="PF14107">
    <property type="entry name" value="DUF4280"/>
    <property type="match status" value="1"/>
</dbReference>
<reference evidence="1 2" key="1">
    <citation type="journal article" date="2024" name="Int. J. Syst. Evol. Microbiol.">
        <title>Lacrimispora brassicae sp. nov. isolated from fermented cabbage, and proposal of Clostridium indicum Gundawar et al. 2019 and Clostridium methoxybenzovorans Mechichi et al. 1999 as heterotypic synonyms of Lacrimispora amygdalina (Parshina et al. 2003) Haas and Blanchard 2020 and Lacrimispora indolis (McClung and McCoy 1957) Haas and Blanchard 2020, respectively.</title>
        <authorList>
            <person name="Kobayashi H."/>
            <person name="Tanizawa Y."/>
            <person name="Sakamoto M."/>
            <person name="Ohkuma M."/>
            <person name="Tohno M."/>
        </authorList>
    </citation>
    <scope>NUCLEOTIDE SEQUENCE [LARGE SCALE GENOMIC DNA]</scope>
    <source>
        <strain evidence="1 2">DSM 12857</strain>
    </source>
</reference>
<dbReference type="RefSeq" id="WP_288826841.1">
    <property type="nucleotide sequence ID" value="NZ_BRPJ01000010.1"/>
</dbReference>
<name>A0ABQ5M173_9FIRM</name>
<evidence type="ECO:0000313" key="1">
    <source>
        <dbReference type="EMBL" id="GLB28690.1"/>
    </source>
</evidence>
<dbReference type="Proteomes" id="UP001419084">
    <property type="component" value="Unassembled WGS sequence"/>
</dbReference>
<evidence type="ECO:0000313" key="2">
    <source>
        <dbReference type="Proteomes" id="UP001419084"/>
    </source>
</evidence>
<organism evidence="1 2">
    <name type="scientific">Lacrimispora amygdalina</name>
    <dbReference type="NCBI Taxonomy" id="253257"/>
    <lineage>
        <taxon>Bacteria</taxon>
        <taxon>Bacillati</taxon>
        <taxon>Bacillota</taxon>
        <taxon>Clostridia</taxon>
        <taxon>Lachnospirales</taxon>
        <taxon>Lachnospiraceae</taxon>
        <taxon>Lacrimispora</taxon>
    </lineage>
</organism>
<keyword evidence="2" id="KW-1185">Reference proteome</keyword>
<comment type="caution">
    <text evidence="1">The sequence shown here is derived from an EMBL/GenBank/DDBJ whole genome shotgun (WGS) entry which is preliminary data.</text>
</comment>
<protein>
    <recommendedName>
        <fullName evidence="3">DUF4280 domain-containing protein</fullName>
    </recommendedName>
</protein>
<proteinExistence type="predicted"/>
<gene>
    <name evidence="1" type="ORF">LAD12857_06130</name>
</gene>
<dbReference type="EMBL" id="BRPJ01000010">
    <property type="protein sequence ID" value="GLB28690.1"/>
    <property type="molecule type" value="Genomic_DNA"/>
</dbReference>
<accession>A0ABQ5M173</accession>
<sequence>MAEIYNVKEGALLKCSFGTSTSQLKVPKGHGVCIQGKNQATVTDHIPNENIMPFGMCTKSDPALPCNPSITLKWINGKKDHLLQGEMVLLNTCMVPCMQGGIIKIDQSGQQE</sequence>
<evidence type="ECO:0008006" key="3">
    <source>
        <dbReference type="Google" id="ProtNLM"/>
    </source>
</evidence>
<dbReference type="InterPro" id="IPR025460">
    <property type="entry name" value="DUF4280"/>
</dbReference>